<gene>
    <name evidence="1" type="ORF">GMARGA_LOCUS15620</name>
</gene>
<organism evidence="1 2">
    <name type="scientific">Gigaspora margarita</name>
    <dbReference type="NCBI Taxonomy" id="4874"/>
    <lineage>
        <taxon>Eukaryota</taxon>
        <taxon>Fungi</taxon>
        <taxon>Fungi incertae sedis</taxon>
        <taxon>Mucoromycota</taxon>
        <taxon>Glomeromycotina</taxon>
        <taxon>Glomeromycetes</taxon>
        <taxon>Diversisporales</taxon>
        <taxon>Gigasporaceae</taxon>
        <taxon>Gigaspora</taxon>
    </lineage>
</organism>
<protein>
    <submittedName>
        <fullName evidence="1">1773_t:CDS:1</fullName>
    </submittedName>
</protein>
<dbReference type="Proteomes" id="UP000789901">
    <property type="component" value="Unassembled WGS sequence"/>
</dbReference>
<reference evidence="1 2" key="1">
    <citation type="submission" date="2021-06" db="EMBL/GenBank/DDBJ databases">
        <authorList>
            <person name="Kallberg Y."/>
            <person name="Tangrot J."/>
            <person name="Rosling A."/>
        </authorList>
    </citation>
    <scope>NUCLEOTIDE SEQUENCE [LARGE SCALE GENOMIC DNA]</scope>
    <source>
        <strain evidence="1 2">120-4 pot B 10/14</strain>
    </source>
</reference>
<comment type="caution">
    <text evidence="1">The sequence shown here is derived from an EMBL/GenBank/DDBJ whole genome shotgun (WGS) entry which is preliminary data.</text>
</comment>
<evidence type="ECO:0000313" key="2">
    <source>
        <dbReference type="Proteomes" id="UP000789901"/>
    </source>
</evidence>
<name>A0ABN7VAJ8_GIGMA</name>
<sequence length="56" mass="6338">MDMLKKLEISYLVKSIDLIVEKKEFGSDLAISALSLAEFVYELVILSQVDTGREVF</sequence>
<proteinExistence type="predicted"/>
<accession>A0ABN7VAJ8</accession>
<keyword evidence="2" id="KW-1185">Reference proteome</keyword>
<evidence type="ECO:0000313" key="1">
    <source>
        <dbReference type="EMBL" id="CAG8743387.1"/>
    </source>
</evidence>
<dbReference type="EMBL" id="CAJVQB010010855">
    <property type="protein sequence ID" value="CAG8743387.1"/>
    <property type="molecule type" value="Genomic_DNA"/>
</dbReference>